<feature type="region of interest" description="Disordered" evidence="10">
    <location>
        <begin position="164"/>
        <end position="230"/>
    </location>
</feature>
<evidence type="ECO:0000256" key="8">
    <source>
        <dbReference type="PROSITE-ProRule" id="PRU10056"/>
    </source>
</evidence>
<evidence type="ECO:0000256" key="10">
    <source>
        <dbReference type="SAM" id="MobiDB-lite"/>
    </source>
</evidence>
<evidence type="ECO:0000256" key="3">
    <source>
        <dbReference type="ARBA" id="ARBA00023001"/>
    </source>
</evidence>
<dbReference type="EC" id="3.2.1.-" evidence="9"/>
<name>A0A401Z619_9ACTN</name>
<feature type="signal peptide" evidence="9">
    <location>
        <begin position="1"/>
        <end position="26"/>
    </location>
</feature>
<dbReference type="Gene3D" id="3.20.20.40">
    <property type="entry name" value="1, 4-beta cellobiohydrolase"/>
    <property type="match status" value="1"/>
</dbReference>
<dbReference type="SUPFAM" id="SSF51989">
    <property type="entry name" value="Glycosyl hydrolases family 6, cellulases"/>
    <property type="match status" value="1"/>
</dbReference>
<evidence type="ECO:0000256" key="2">
    <source>
        <dbReference type="ARBA" id="ARBA00022801"/>
    </source>
</evidence>
<organism evidence="12 13">
    <name type="scientific">Embleya hyalina</name>
    <dbReference type="NCBI Taxonomy" id="516124"/>
    <lineage>
        <taxon>Bacteria</taxon>
        <taxon>Bacillati</taxon>
        <taxon>Actinomycetota</taxon>
        <taxon>Actinomycetes</taxon>
        <taxon>Kitasatosporales</taxon>
        <taxon>Streptomycetaceae</taxon>
        <taxon>Embleya</taxon>
    </lineage>
</organism>
<keyword evidence="2 9" id="KW-0378">Hydrolase</keyword>
<evidence type="ECO:0000256" key="4">
    <source>
        <dbReference type="ARBA" id="ARBA00023157"/>
    </source>
</evidence>
<feature type="active site" evidence="8">
    <location>
        <position position="301"/>
    </location>
</feature>
<dbReference type="InterPro" id="IPR001524">
    <property type="entry name" value="Glyco_hydro_6_CS"/>
</dbReference>
<keyword evidence="5 9" id="KW-0119">Carbohydrate metabolism</keyword>
<comment type="caution">
    <text evidence="12">The sequence shown here is derived from an EMBL/GenBank/DDBJ whole genome shotgun (WGS) entry which is preliminary data.</text>
</comment>
<dbReference type="InterPro" id="IPR036434">
    <property type="entry name" value="Beta_cellobiohydrolase_sf"/>
</dbReference>
<keyword evidence="13" id="KW-1185">Reference proteome</keyword>
<sequence length="513" mass="53081">MHARRTMPATILAMTCVVGLAGVGQATPAAGKEDLVTNGAFEPEPDYWWTTGATTAETVEGRARITVPDRTSAPWDSMLGQGGLHLTNLAVYTLSFDASATVTAKVRITVQSHLPPYRTVLDRTVTFAENTAGHTLRFLAMPGIDATQVTFQFGGRAKGFQATVDNVSLRPTGSPIPGVPAKPSASSRPGAKPADTPVARPSSASPPAGATTSSPAIKVPPASPGEKFYTDPMNNAAAWVREHGSDPRAAKIRTAIASQAGGRWFGAWSGDIGTAVRTYVDAAAATRSTPILVPYNIPDRDCGGASAGGAAGSDAYRRWISDFAGAVGDRSAIVVIEPDAVANVDCMSTQGRDARFALLRYATEQFKAKAPNAKVYLDGGNAGWIEPTAMASRLARAGVANVRGFAVNVSNHKTTADSAGYAEKVRAALPNGGARTANYLIDTSRNGNGRANGVWCNPAGSKLGKPSRAGTGGAEYELWIKVPGDSDGPCGIAPGVAAGTFDPNLATRLIDGS</sequence>
<keyword evidence="7 9" id="KW-0624">Polysaccharide degradation</keyword>
<dbReference type="Gene3D" id="2.60.120.260">
    <property type="entry name" value="Galactose-binding domain-like"/>
    <property type="match status" value="1"/>
</dbReference>
<dbReference type="GO" id="GO:0004553">
    <property type="term" value="F:hydrolase activity, hydrolyzing O-glycosyl compounds"/>
    <property type="evidence" value="ECO:0007669"/>
    <property type="project" value="InterPro"/>
</dbReference>
<dbReference type="SUPFAM" id="SSF49785">
    <property type="entry name" value="Galactose-binding domain-like"/>
    <property type="match status" value="1"/>
</dbReference>
<protein>
    <recommendedName>
        <fullName evidence="9">Glucanase</fullName>
        <ecNumber evidence="9">3.2.1.-</ecNumber>
    </recommendedName>
</protein>
<dbReference type="GO" id="GO:0030245">
    <property type="term" value="P:cellulose catabolic process"/>
    <property type="evidence" value="ECO:0007669"/>
    <property type="project" value="UniProtKB-KW"/>
</dbReference>
<comment type="similarity">
    <text evidence="9">Belongs to the glycosyl hydrolase family 6.</text>
</comment>
<feature type="domain" description="CBM-cenC" evidence="11">
    <location>
        <begin position="34"/>
        <end position="126"/>
    </location>
</feature>
<keyword evidence="6 9" id="KW-0326">Glycosidase</keyword>
<evidence type="ECO:0000256" key="7">
    <source>
        <dbReference type="ARBA" id="ARBA00023326"/>
    </source>
</evidence>
<gene>
    <name evidence="12" type="ORF">EHYA_10043</name>
</gene>
<keyword evidence="4" id="KW-1015">Disulfide bond</keyword>
<evidence type="ECO:0000313" key="12">
    <source>
        <dbReference type="EMBL" id="GCE02266.1"/>
    </source>
</evidence>
<dbReference type="EMBL" id="BIFH01000060">
    <property type="protein sequence ID" value="GCE02266.1"/>
    <property type="molecule type" value="Genomic_DNA"/>
</dbReference>
<dbReference type="InterPro" id="IPR003305">
    <property type="entry name" value="CenC_carb-bd"/>
</dbReference>
<evidence type="ECO:0000313" key="13">
    <source>
        <dbReference type="Proteomes" id="UP000286931"/>
    </source>
</evidence>
<dbReference type="AlphaFoldDB" id="A0A401Z619"/>
<feature type="compositionally biased region" description="Low complexity" evidence="10">
    <location>
        <begin position="196"/>
        <end position="216"/>
    </location>
</feature>
<accession>A0A401Z619</accession>
<evidence type="ECO:0000256" key="6">
    <source>
        <dbReference type="ARBA" id="ARBA00023295"/>
    </source>
</evidence>
<dbReference type="PANTHER" id="PTHR34876:SF4">
    <property type="entry name" value="1,4-BETA-D-GLUCAN CELLOBIOHYDROLASE C-RELATED"/>
    <property type="match status" value="1"/>
</dbReference>
<dbReference type="PANTHER" id="PTHR34876">
    <property type="match status" value="1"/>
</dbReference>
<dbReference type="InterPro" id="IPR008979">
    <property type="entry name" value="Galactose-bd-like_sf"/>
</dbReference>
<dbReference type="PRINTS" id="PR00733">
    <property type="entry name" value="GLHYDRLASE6"/>
</dbReference>
<evidence type="ECO:0000256" key="1">
    <source>
        <dbReference type="ARBA" id="ARBA00022729"/>
    </source>
</evidence>
<dbReference type="Proteomes" id="UP000286931">
    <property type="component" value="Unassembled WGS sequence"/>
</dbReference>
<dbReference type="PROSITE" id="PS00655">
    <property type="entry name" value="GLYCOSYL_HYDROL_F6_1"/>
    <property type="match status" value="1"/>
</dbReference>
<evidence type="ECO:0000256" key="9">
    <source>
        <dbReference type="RuleBase" id="RU361186"/>
    </source>
</evidence>
<evidence type="ECO:0000256" key="5">
    <source>
        <dbReference type="ARBA" id="ARBA00023277"/>
    </source>
</evidence>
<keyword evidence="3 9" id="KW-0136">Cellulose degradation</keyword>
<keyword evidence="1 9" id="KW-0732">Signal</keyword>
<evidence type="ECO:0000259" key="11">
    <source>
        <dbReference type="Pfam" id="PF02018"/>
    </source>
</evidence>
<dbReference type="Pfam" id="PF02018">
    <property type="entry name" value="CBM_4_9"/>
    <property type="match status" value="1"/>
</dbReference>
<feature type="chain" id="PRO_5039757071" description="Glucanase" evidence="9">
    <location>
        <begin position="27"/>
        <end position="513"/>
    </location>
</feature>
<dbReference type="InterPro" id="IPR016288">
    <property type="entry name" value="Beta_cellobiohydrolase"/>
</dbReference>
<dbReference type="Pfam" id="PF01341">
    <property type="entry name" value="Glyco_hydro_6"/>
    <property type="match status" value="1"/>
</dbReference>
<proteinExistence type="inferred from homology"/>
<reference evidence="12 13" key="1">
    <citation type="submission" date="2018-12" db="EMBL/GenBank/DDBJ databases">
        <title>Draft genome sequence of Embleya hyalina NBRC 13850T.</title>
        <authorList>
            <person name="Komaki H."/>
            <person name="Hosoyama A."/>
            <person name="Kimura A."/>
            <person name="Ichikawa N."/>
            <person name="Tamura T."/>
        </authorList>
    </citation>
    <scope>NUCLEOTIDE SEQUENCE [LARGE SCALE GENOMIC DNA]</scope>
    <source>
        <strain evidence="12 13">NBRC 13850</strain>
    </source>
</reference>